<sequence length="64" mass="7281">MAGQLDRHLSSSHQLKELSCSLCACTHRVNKFSKPFRHRSGIIYDDSSQMIRVELVQTPAYSCL</sequence>
<dbReference type="Proteomes" id="UP001295794">
    <property type="component" value="Unassembled WGS sequence"/>
</dbReference>
<comment type="caution">
    <text evidence="1">The sequence shown here is derived from an EMBL/GenBank/DDBJ whole genome shotgun (WGS) entry which is preliminary data.</text>
</comment>
<dbReference type="EMBL" id="CAVNYO010000412">
    <property type="protein sequence ID" value="CAK5276769.1"/>
    <property type="molecule type" value="Genomic_DNA"/>
</dbReference>
<accession>A0AAD2HKV4</accession>
<evidence type="ECO:0000313" key="2">
    <source>
        <dbReference type="Proteomes" id="UP001295794"/>
    </source>
</evidence>
<keyword evidence="2" id="KW-1185">Reference proteome</keyword>
<protein>
    <submittedName>
        <fullName evidence="1">Uncharacterized protein</fullName>
    </submittedName>
</protein>
<name>A0AAD2HKV4_9AGAR</name>
<organism evidence="1 2">
    <name type="scientific">Mycena citricolor</name>
    <dbReference type="NCBI Taxonomy" id="2018698"/>
    <lineage>
        <taxon>Eukaryota</taxon>
        <taxon>Fungi</taxon>
        <taxon>Dikarya</taxon>
        <taxon>Basidiomycota</taxon>
        <taxon>Agaricomycotina</taxon>
        <taxon>Agaricomycetes</taxon>
        <taxon>Agaricomycetidae</taxon>
        <taxon>Agaricales</taxon>
        <taxon>Marasmiineae</taxon>
        <taxon>Mycenaceae</taxon>
        <taxon>Mycena</taxon>
    </lineage>
</organism>
<dbReference type="AlphaFoldDB" id="A0AAD2HKV4"/>
<gene>
    <name evidence="1" type="ORF">MYCIT1_LOCUS25302</name>
</gene>
<reference evidence="1" key="1">
    <citation type="submission" date="2023-11" db="EMBL/GenBank/DDBJ databases">
        <authorList>
            <person name="De Vega J J."/>
            <person name="De Vega J J."/>
        </authorList>
    </citation>
    <scope>NUCLEOTIDE SEQUENCE</scope>
</reference>
<evidence type="ECO:0000313" key="1">
    <source>
        <dbReference type="EMBL" id="CAK5276769.1"/>
    </source>
</evidence>
<proteinExistence type="predicted"/>